<accession>R7H6D6</accession>
<dbReference type="GO" id="GO:0016740">
    <property type="term" value="F:transferase activity"/>
    <property type="evidence" value="ECO:0007669"/>
    <property type="project" value="UniProtKB-KW"/>
</dbReference>
<proteinExistence type="predicted"/>
<name>R7H6D6_9BACT</name>
<reference evidence="1" key="1">
    <citation type="submission" date="2012-11" db="EMBL/GenBank/DDBJ databases">
        <title>Dependencies among metagenomic species, viruses, plasmids and units of genetic variation.</title>
        <authorList>
            <person name="Nielsen H.B."/>
            <person name="Almeida M."/>
            <person name="Juncker A.S."/>
            <person name="Rasmussen S."/>
            <person name="Li J."/>
            <person name="Sunagawa S."/>
            <person name="Plichta D."/>
            <person name="Gautier L."/>
            <person name="Le Chatelier E."/>
            <person name="Peletier E."/>
            <person name="Bonde I."/>
            <person name="Nielsen T."/>
            <person name="Manichanh C."/>
            <person name="Arumugam M."/>
            <person name="Batto J."/>
            <person name="Santos M.B.Q.D."/>
            <person name="Blom N."/>
            <person name="Borruel N."/>
            <person name="Burgdorf K.S."/>
            <person name="Boumezbeur F."/>
            <person name="Casellas F."/>
            <person name="Dore J."/>
            <person name="Guarner F."/>
            <person name="Hansen T."/>
            <person name="Hildebrand F."/>
            <person name="Kaas R.S."/>
            <person name="Kennedy S."/>
            <person name="Kristiansen K."/>
            <person name="Kultima J.R."/>
            <person name="Leonard P."/>
            <person name="Levenez F."/>
            <person name="Lund O."/>
            <person name="Moumen B."/>
            <person name="Le Paslier D."/>
            <person name="Pons N."/>
            <person name="Pedersen O."/>
            <person name="Prifti E."/>
            <person name="Qin J."/>
            <person name="Raes J."/>
            <person name="Tap J."/>
            <person name="Tims S."/>
            <person name="Ussery D.W."/>
            <person name="Yamada T."/>
            <person name="MetaHit consortium"/>
            <person name="Renault P."/>
            <person name="Sicheritz-Ponten T."/>
            <person name="Bork P."/>
            <person name="Wang J."/>
            <person name="Brunak S."/>
            <person name="Ehrlich S.D."/>
        </authorList>
    </citation>
    <scope>NUCLEOTIDE SEQUENCE [LARGE SCALE GENOMIC DNA]</scope>
</reference>
<comment type="caution">
    <text evidence="1">The sequence shown here is derived from an EMBL/GenBank/DDBJ whole genome shotgun (WGS) entry which is preliminary data.</text>
</comment>
<organism evidence="1">
    <name type="scientific">Leyella stercorea CAG:629</name>
    <dbReference type="NCBI Taxonomy" id="1263103"/>
    <lineage>
        <taxon>Bacteria</taxon>
        <taxon>Pseudomonadati</taxon>
        <taxon>Bacteroidota</taxon>
        <taxon>Bacteroidia</taxon>
        <taxon>Bacteroidales</taxon>
        <taxon>Prevotellaceae</taxon>
        <taxon>Leyella</taxon>
    </lineage>
</organism>
<evidence type="ECO:0000313" key="1">
    <source>
        <dbReference type="EMBL" id="CDE34950.1"/>
    </source>
</evidence>
<gene>
    <name evidence="1" type="ORF">BN741_00413</name>
</gene>
<sequence length="50" mass="5664">MNIEKMFSIPKSFWVSLHFFPLKDALKLPILVRYNTSLLSLKGKVVAQGG</sequence>
<keyword evidence="1" id="KW-0808">Transferase</keyword>
<dbReference type="AlphaFoldDB" id="R7H6D6"/>
<protein>
    <submittedName>
        <fullName evidence="1">Transferase hexapeptide repeat</fullName>
    </submittedName>
</protein>
<dbReference type="Proteomes" id="UP000018072">
    <property type="component" value="Unassembled WGS sequence"/>
</dbReference>
<dbReference type="STRING" id="1263103.BN741_00413"/>
<dbReference type="EMBL" id="CBIT010000279">
    <property type="protein sequence ID" value="CDE34950.1"/>
    <property type="molecule type" value="Genomic_DNA"/>
</dbReference>